<keyword evidence="3 6" id="KW-0812">Transmembrane</keyword>
<reference evidence="9" key="1">
    <citation type="journal article" date="2020" name="mSystems">
        <title>Genome- and Community-Level Interaction Insights into Carbon Utilization and Element Cycling Functions of Hydrothermarchaeota in Hydrothermal Sediment.</title>
        <authorList>
            <person name="Zhou Z."/>
            <person name="Liu Y."/>
            <person name="Xu W."/>
            <person name="Pan J."/>
            <person name="Luo Z.H."/>
            <person name="Li M."/>
        </authorList>
    </citation>
    <scope>NUCLEOTIDE SEQUENCE [LARGE SCALE GENOMIC DNA]</scope>
    <source>
        <strain evidence="9">SpSt-381</strain>
    </source>
</reference>
<feature type="domain" description="ABC3 transporter permease C-terminal" evidence="7">
    <location>
        <begin position="261"/>
        <end position="381"/>
    </location>
</feature>
<accession>A0A832ML79</accession>
<keyword evidence="2" id="KW-1003">Cell membrane</keyword>
<feature type="domain" description="MacB-like periplasmic core" evidence="8">
    <location>
        <begin position="19"/>
        <end position="228"/>
    </location>
</feature>
<comment type="caution">
    <text evidence="9">The sequence shown here is derived from an EMBL/GenBank/DDBJ whole genome shotgun (WGS) entry which is preliminary data.</text>
</comment>
<proteinExistence type="predicted"/>
<feature type="transmembrane region" description="Helical" evidence="6">
    <location>
        <begin position="251"/>
        <end position="272"/>
    </location>
</feature>
<dbReference type="EMBL" id="DSQF01000008">
    <property type="protein sequence ID" value="HGZ42621.1"/>
    <property type="molecule type" value="Genomic_DNA"/>
</dbReference>
<dbReference type="PANTHER" id="PTHR30572:SF15">
    <property type="entry name" value="ABC TRANSPORTER PERMEASE"/>
    <property type="match status" value="1"/>
</dbReference>
<dbReference type="AlphaFoldDB" id="A0A832ML79"/>
<dbReference type="Pfam" id="PF12704">
    <property type="entry name" value="MacB_PCD"/>
    <property type="match status" value="1"/>
</dbReference>
<sequence length="389" mass="40682">MALPIVYNLRNVAQRPVATLTTALGVSLTVAIFIGALALAAGFRAVLVSTGSEANAIALRKGADSEISSGLSREAVNILRAHPGVAAGPDGRPLATADLVVVTNKERRGQAGSSNLTVRGVDPSGVGVRASVRLVAGRMFEAGADEVIVGHRIAGRFANCGIGDRLRFQQRDFTVVGHFEAGGAAFESEIWGDAAVLGPALDRDNVFQTVTFRMKDPARFEALKRELESDPRLQVQLKRERDFYAEQSETFTALITGLGVFITAIMSVGAIFGAANTMFAAVGARTREIATLLVLGFRPGAVMLSFVIESILIALAGGVLGCLLALPINGITTSTTNFSSFSELAFAFRVTPDALVAGMGFAFAMGLLGGFFPALRAARQPLAAALRGG</sequence>
<feature type="transmembrane region" description="Helical" evidence="6">
    <location>
        <begin position="346"/>
        <end position="372"/>
    </location>
</feature>
<feature type="transmembrane region" description="Helical" evidence="6">
    <location>
        <begin position="304"/>
        <end position="326"/>
    </location>
</feature>
<evidence type="ECO:0000259" key="8">
    <source>
        <dbReference type="Pfam" id="PF12704"/>
    </source>
</evidence>
<organism evidence="9">
    <name type="scientific">Eiseniibacteriota bacterium</name>
    <dbReference type="NCBI Taxonomy" id="2212470"/>
    <lineage>
        <taxon>Bacteria</taxon>
        <taxon>Candidatus Eiseniibacteriota</taxon>
    </lineage>
</organism>
<evidence type="ECO:0000256" key="6">
    <source>
        <dbReference type="SAM" id="Phobius"/>
    </source>
</evidence>
<evidence type="ECO:0000256" key="4">
    <source>
        <dbReference type="ARBA" id="ARBA00022989"/>
    </source>
</evidence>
<dbReference type="InterPro" id="IPR025857">
    <property type="entry name" value="MacB_PCD"/>
</dbReference>
<keyword evidence="5 6" id="KW-0472">Membrane</keyword>
<evidence type="ECO:0000259" key="7">
    <source>
        <dbReference type="Pfam" id="PF02687"/>
    </source>
</evidence>
<name>A0A832ML79_UNCEI</name>
<comment type="subcellular location">
    <subcellularLocation>
        <location evidence="1">Cell membrane</location>
        <topology evidence="1">Multi-pass membrane protein</topology>
    </subcellularLocation>
</comment>
<evidence type="ECO:0000313" key="9">
    <source>
        <dbReference type="EMBL" id="HGZ42621.1"/>
    </source>
</evidence>
<protein>
    <submittedName>
        <fullName evidence="9">ABC transporter permease</fullName>
    </submittedName>
</protein>
<dbReference type="GO" id="GO:0005886">
    <property type="term" value="C:plasma membrane"/>
    <property type="evidence" value="ECO:0007669"/>
    <property type="project" value="UniProtKB-SubCell"/>
</dbReference>
<evidence type="ECO:0000256" key="2">
    <source>
        <dbReference type="ARBA" id="ARBA00022475"/>
    </source>
</evidence>
<evidence type="ECO:0000256" key="1">
    <source>
        <dbReference type="ARBA" id="ARBA00004651"/>
    </source>
</evidence>
<dbReference type="Pfam" id="PF02687">
    <property type="entry name" value="FtsX"/>
    <property type="match status" value="1"/>
</dbReference>
<dbReference type="PANTHER" id="PTHR30572">
    <property type="entry name" value="MEMBRANE COMPONENT OF TRANSPORTER-RELATED"/>
    <property type="match status" value="1"/>
</dbReference>
<gene>
    <name evidence="9" type="ORF">ENR23_04205</name>
</gene>
<dbReference type="InterPro" id="IPR003838">
    <property type="entry name" value="ABC3_permease_C"/>
</dbReference>
<evidence type="ECO:0000256" key="3">
    <source>
        <dbReference type="ARBA" id="ARBA00022692"/>
    </source>
</evidence>
<keyword evidence="4 6" id="KW-1133">Transmembrane helix</keyword>
<dbReference type="InterPro" id="IPR050250">
    <property type="entry name" value="Macrolide_Exporter_MacB"/>
</dbReference>
<evidence type="ECO:0000256" key="5">
    <source>
        <dbReference type="ARBA" id="ARBA00023136"/>
    </source>
</evidence>
<feature type="transmembrane region" description="Helical" evidence="6">
    <location>
        <begin position="20"/>
        <end position="43"/>
    </location>
</feature>
<dbReference type="GO" id="GO:0022857">
    <property type="term" value="F:transmembrane transporter activity"/>
    <property type="evidence" value="ECO:0007669"/>
    <property type="project" value="TreeGrafter"/>
</dbReference>